<evidence type="ECO:0000256" key="1">
    <source>
        <dbReference type="SAM" id="MobiDB-lite"/>
    </source>
</evidence>
<proteinExistence type="predicted"/>
<feature type="transmembrane region" description="Helical" evidence="2">
    <location>
        <begin position="52"/>
        <end position="76"/>
    </location>
</feature>
<evidence type="ECO:0008006" key="5">
    <source>
        <dbReference type="Google" id="ProtNLM"/>
    </source>
</evidence>
<accession>A0A8H3BLX0</accession>
<dbReference type="EMBL" id="CAJMWW010000247">
    <property type="protein sequence ID" value="CAE6460206.1"/>
    <property type="molecule type" value="Genomic_DNA"/>
</dbReference>
<evidence type="ECO:0000313" key="4">
    <source>
        <dbReference type="Proteomes" id="UP000663841"/>
    </source>
</evidence>
<protein>
    <recommendedName>
        <fullName evidence="5">Transmembrane protein</fullName>
    </recommendedName>
</protein>
<feature type="transmembrane region" description="Helical" evidence="2">
    <location>
        <begin position="15"/>
        <end position="40"/>
    </location>
</feature>
<keyword evidence="2" id="KW-1133">Transmembrane helix</keyword>
<keyword evidence="2" id="KW-0812">Transmembrane</keyword>
<evidence type="ECO:0000256" key="2">
    <source>
        <dbReference type="SAM" id="Phobius"/>
    </source>
</evidence>
<dbReference type="AlphaFoldDB" id="A0A8H3BLX0"/>
<reference evidence="3" key="1">
    <citation type="submission" date="2021-01" db="EMBL/GenBank/DDBJ databases">
        <authorList>
            <person name="Kaushik A."/>
        </authorList>
    </citation>
    <scope>NUCLEOTIDE SEQUENCE</scope>
    <source>
        <strain evidence="3">AG3-T5</strain>
    </source>
</reference>
<dbReference type="Proteomes" id="UP000663841">
    <property type="component" value="Unassembled WGS sequence"/>
</dbReference>
<organism evidence="3 4">
    <name type="scientific">Rhizoctonia solani</name>
    <dbReference type="NCBI Taxonomy" id="456999"/>
    <lineage>
        <taxon>Eukaryota</taxon>
        <taxon>Fungi</taxon>
        <taxon>Dikarya</taxon>
        <taxon>Basidiomycota</taxon>
        <taxon>Agaricomycotina</taxon>
        <taxon>Agaricomycetes</taxon>
        <taxon>Cantharellales</taxon>
        <taxon>Ceratobasidiaceae</taxon>
        <taxon>Rhizoctonia</taxon>
    </lineage>
</organism>
<keyword evidence="2" id="KW-0472">Membrane</keyword>
<name>A0A8H3BLX0_9AGAM</name>
<feature type="region of interest" description="Disordered" evidence="1">
    <location>
        <begin position="552"/>
        <end position="580"/>
    </location>
</feature>
<comment type="caution">
    <text evidence="3">The sequence shown here is derived from an EMBL/GenBank/DDBJ whole genome shotgun (WGS) entry which is preliminary data.</text>
</comment>
<gene>
    <name evidence="3" type="ORF">RDB_LOCUS150035</name>
</gene>
<sequence length="580" mass="64569">MYSCKITIDCQRTDTYLGCVATQVVVNLCLSGLVVLHIVLDARWYLPVSFEYYPISAAFEAFVMIVGLCCLCLMGISLSSTLALRSCVPVRQRWKTNTKDSFKGVASPTASPHNLTLFGRPRETKIPLSGPAVVVCRVIKMRLTYLLFRRISPVETRIYAFARNCFAIVAIGILIFRASTAVQRAQNEIGTRVRSRACDDASPVHHIAILSDRLVYDSALNSTPSNVNVSVSIFWPWITGGYFGDETYNCSLTQSRPYTSGEVHGAYQNRTLELFECYSSDVMIDTGYAYQLPYYRINVQPTTTNSGRGISNNHMPPIWLMNTLELNSNWTNFDQVRMYLPPLKLRYGSHLVAQASLITRRFIKSSLMKDIVFNFKPVSNSNIYDSRRGVPSYTYFQEYESLSLYPTAVSSTVPLNSSDINVATAIIQPELAPGLMYHRNRADSQNPSDFSMTVCDYIEDYRASTIVDVIGSVGGLFALLQATHLLFFGRPLLWGLTGAKLLTPFGLLGQCSSRGFKRRLKEGYHVGSGEDGTETIRIVKFLRDFVIDFGPADLDPEQPPENRSASPAPAGNGRSAGIPM</sequence>
<feature type="transmembrane region" description="Helical" evidence="2">
    <location>
        <begin position="158"/>
        <end position="176"/>
    </location>
</feature>
<evidence type="ECO:0000313" key="3">
    <source>
        <dbReference type="EMBL" id="CAE6460206.1"/>
    </source>
</evidence>